<organism evidence="1 2">
    <name type="scientific">Bos indicus x Bos taurus</name>
    <name type="common">Hybrid cattle</name>
    <dbReference type="NCBI Taxonomy" id="30522"/>
    <lineage>
        <taxon>Eukaryota</taxon>
        <taxon>Metazoa</taxon>
        <taxon>Chordata</taxon>
        <taxon>Craniata</taxon>
        <taxon>Vertebrata</taxon>
        <taxon>Euteleostomi</taxon>
        <taxon>Mammalia</taxon>
        <taxon>Eutheria</taxon>
        <taxon>Laurasiatheria</taxon>
        <taxon>Artiodactyla</taxon>
        <taxon>Ruminantia</taxon>
        <taxon>Pecora</taxon>
        <taxon>Bovidae</taxon>
        <taxon>Bovinae</taxon>
        <taxon>Bos</taxon>
    </lineage>
</organism>
<reference evidence="1 2" key="1">
    <citation type="submission" date="2018-11" db="EMBL/GenBank/DDBJ databases">
        <title>Haplotype-resolved cattle genomes.</title>
        <authorList>
            <person name="Low W.Y."/>
            <person name="Tearle R."/>
            <person name="Bickhart D.M."/>
            <person name="Rosen B.D."/>
            <person name="Koren S."/>
            <person name="Rhie A."/>
            <person name="Hiendleder S."/>
            <person name="Phillippy A.M."/>
            <person name="Smith T.P.L."/>
            <person name="Williams J.L."/>
        </authorList>
    </citation>
    <scope>NUCLEOTIDE SEQUENCE [LARGE SCALE GENOMIC DNA]</scope>
</reference>
<protein>
    <submittedName>
        <fullName evidence="1">Uncharacterized protein</fullName>
    </submittedName>
</protein>
<proteinExistence type="predicted"/>
<evidence type="ECO:0000313" key="1">
    <source>
        <dbReference type="Ensembl" id="ENSBIXP00005036076.1"/>
    </source>
</evidence>
<dbReference type="Proteomes" id="UP000429181">
    <property type="component" value="Chromosome 18"/>
</dbReference>
<reference evidence="1" key="2">
    <citation type="submission" date="2025-08" db="UniProtKB">
        <authorList>
            <consortium name="Ensembl"/>
        </authorList>
    </citation>
    <scope>IDENTIFICATION</scope>
</reference>
<evidence type="ECO:0000313" key="2">
    <source>
        <dbReference type="Proteomes" id="UP000429181"/>
    </source>
</evidence>
<dbReference type="GeneTree" id="ENSGT01030000239926"/>
<dbReference type="Ensembl" id="ENSBIXT00005023150.1">
    <property type="protein sequence ID" value="ENSBIXP00005036076.1"/>
    <property type="gene ID" value="ENSBIXG00005017456.1"/>
</dbReference>
<sequence length="63" mass="6921">EMLPPRLQRGSMAQAFMNSKIQSAKVVMFIKPTCPTSEGLRSSSVNCPSNKGFWNLSISKSCI</sequence>
<accession>A0A4W2HT47</accession>
<name>A0A4W2HT47_BOBOX</name>
<dbReference type="AlphaFoldDB" id="A0A4W2HT47"/>